<feature type="transmembrane region" description="Helical" evidence="1">
    <location>
        <begin position="251"/>
        <end position="276"/>
    </location>
</feature>
<evidence type="ECO:0008006" key="4">
    <source>
        <dbReference type="Google" id="ProtNLM"/>
    </source>
</evidence>
<feature type="transmembrane region" description="Helical" evidence="1">
    <location>
        <begin position="333"/>
        <end position="354"/>
    </location>
</feature>
<dbReference type="OrthoDB" id="1925356at2759"/>
<keyword evidence="3" id="KW-1185">Reference proteome</keyword>
<keyword evidence="1" id="KW-0472">Membrane</keyword>
<feature type="transmembrane region" description="Helical" evidence="1">
    <location>
        <begin position="181"/>
        <end position="198"/>
    </location>
</feature>
<dbReference type="PANTHER" id="PTHR36367:SF2">
    <property type="entry name" value="TRANSMEMBRANE PROTEIN"/>
    <property type="match status" value="1"/>
</dbReference>
<organism evidence="2 3">
    <name type="scientific">Dorcoceras hygrometricum</name>
    <dbReference type="NCBI Taxonomy" id="472368"/>
    <lineage>
        <taxon>Eukaryota</taxon>
        <taxon>Viridiplantae</taxon>
        <taxon>Streptophyta</taxon>
        <taxon>Embryophyta</taxon>
        <taxon>Tracheophyta</taxon>
        <taxon>Spermatophyta</taxon>
        <taxon>Magnoliopsida</taxon>
        <taxon>eudicotyledons</taxon>
        <taxon>Gunneridae</taxon>
        <taxon>Pentapetalae</taxon>
        <taxon>asterids</taxon>
        <taxon>lamiids</taxon>
        <taxon>Lamiales</taxon>
        <taxon>Gesneriaceae</taxon>
        <taxon>Didymocarpoideae</taxon>
        <taxon>Trichosporeae</taxon>
        <taxon>Loxocarpinae</taxon>
        <taxon>Dorcoceras</taxon>
    </lineage>
</organism>
<feature type="transmembrane region" description="Helical" evidence="1">
    <location>
        <begin position="302"/>
        <end position="321"/>
    </location>
</feature>
<gene>
    <name evidence="2" type="ORF">F511_23031</name>
</gene>
<feature type="transmembrane region" description="Helical" evidence="1">
    <location>
        <begin position="101"/>
        <end position="120"/>
    </location>
</feature>
<proteinExistence type="predicted"/>
<dbReference type="PANTHER" id="PTHR36367">
    <property type="entry name" value="TRANSMEMBRANE PROTEIN"/>
    <property type="match status" value="1"/>
</dbReference>
<sequence>MPASTLIPWSSYSTPVLSFTSFRPLNIYISGFRSHFRIPEQNEINVSPSKKSRSTPSIAAKCSNRLANGVRRKVFPVAAATGGGGGSVSELDDNVRKILQAVLWVAEGVYIVWLFLLPYAPGDPIWSISPETISSLIGLSLNFFFVLPLLNSGNATRLCWSVTIVGIHLIEAPVLHPMSEGLFNFVIGWTFMFAPLLYTDKNRDRYMGSLDVLWAFQMFLTNTFLLPYMAIRLNKFDGNNNSRKNSQLGLIMTNGASIVGLLGGLVCSVSILWAVYGRGDSNFGDLAQRWEFLLAYLGTERLAYAFIWDICLYSIFQPWLIGANIQNIKADKVGIVNFLRFVPFIGLTTYCLFLSSDGEI</sequence>
<keyword evidence="1" id="KW-0812">Transmembrane</keyword>
<protein>
    <recommendedName>
        <fullName evidence="4">Transmembrane protein</fullName>
    </recommendedName>
</protein>
<dbReference type="EMBL" id="KQ995283">
    <property type="protein sequence ID" value="KZV47451.1"/>
    <property type="molecule type" value="Genomic_DNA"/>
</dbReference>
<dbReference type="Proteomes" id="UP000250235">
    <property type="component" value="Unassembled WGS sequence"/>
</dbReference>
<feature type="transmembrane region" description="Helical" evidence="1">
    <location>
        <begin position="132"/>
        <end position="151"/>
    </location>
</feature>
<name>A0A2Z7CK33_9LAMI</name>
<evidence type="ECO:0000313" key="3">
    <source>
        <dbReference type="Proteomes" id="UP000250235"/>
    </source>
</evidence>
<feature type="transmembrane region" description="Helical" evidence="1">
    <location>
        <begin position="210"/>
        <end position="231"/>
    </location>
</feature>
<dbReference type="AlphaFoldDB" id="A0A2Z7CK33"/>
<evidence type="ECO:0000313" key="2">
    <source>
        <dbReference type="EMBL" id="KZV47451.1"/>
    </source>
</evidence>
<reference evidence="2 3" key="1">
    <citation type="journal article" date="2015" name="Proc. Natl. Acad. Sci. U.S.A.">
        <title>The resurrection genome of Boea hygrometrica: A blueprint for survival of dehydration.</title>
        <authorList>
            <person name="Xiao L."/>
            <person name="Yang G."/>
            <person name="Zhang L."/>
            <person name="Yang X."/>
            <person name="Zhao S."/>
            <person name="Ji Z."/>
            <person name="Zhou Q."/>
            <person name="Hu M."/>
            <person name="Wang Y."/>
            <person name="Chen M."/>
            <person name="Xu Y."/>
            <person name="Jin H."/>
            <person name="Xiao X."/>
            <person name="Hu G."/>
            <person name="Bao F."/>
            <person name="Hu Y."/>
            <person name="Wan P."/>
            <person name="Li L."/>
            <person name="Deng X."/>
            <person name="Kuang T."/>
            <person name="Xiang C."/>
            <person name="Zhu J.K."/>
            <person name="Oliver M.J."/>
            <person name="He Y."/>
        </authorList>
    </citation>
    <scope>NUCLEOTIDE SEQUENCE [LARGE SCALE GENOMIC DNA]</scope>
    <source>
        <strain evidence="3">cv. XS01</strain>
    </source>
</reference>
<keyword evidence="1" id="KW-1133">Transmembrane helix</keyword>
<accession>A0A2Z7CK33</accession>
<evidence type="ECO:0000256" key="1">
    <source>
        <dbReference type="SAM" id="Phobius"/>
    </source>
</evidence>